<organism evidence="7 8">
    <name type="scientific">Ustilago bromivora</name>
    <dbReference type="NCBI Taxonomy" id="307758"/>
    <lineage>
        <taxon>Eukaryota</taxon>
        <taxon>Fungi</taxon>
        <taxon>Dikarya</taxon>
        <taxon>Basidiomycota</taxon>
        <taxon>Ustilaginomycotina</taxon>
        <taxon>Ustilaginomycetes</taxon>
        <taxon>Ustilaginales</taxon>
        <taxon>Ustilaginaceae</taxon>
        <taxon>Ustilago</taxon>
    </lineage>
</organism>
<name>A0A1K0GAA9_9BASI</name>
<gene>
    <name evidence="7" type="ORF">UBRO_05979</name>
</gene>
<evidence type="ECO:0000256" key="2">
    <source>
        <dbReference type="ARBA" id="ARBA00007596"/>
    </source>
</evidence>
<dbReference type="InterPro" id="IPR011332">
    <property type="entry name" value="Ribosomal_zn-bd"/>
</dbReference>
<dbReference type="SUPFAM" id="SSF57829">
    <property type="entry name" value="Zn-binding ribosomal proteins"/>
    <property type="match status" value="1"/>
</dbReference>
<comment type="subcellular location">
    <subcellularLocation>
        <location evidence="1">Mitochondrion</location>
    </subcellularLocation>
</comment>
<dbReference type="AlphaFoldDB" id="A0A1K0GAA9"/>
<evidence type="ECO:0000256" key="4">
    <source>
        <dbReference type="ARBA" id="ARBA00023128"/>
    </source>
</evidence>
<dbReference type="PANTHER" id="PTHR47037">
    <property type="entry name" value="39S RIBOSOMAL PROTEIN L33, MITOCHONDRIAL"/>
    <property type="match status" value="1"/>
</dbReference>
<dbReference type="OrthoDB" id="275534at2759"/>
<dbReference type="GO" id="GO:0006412">
    <property type="term" value="P:translation"/>
    <property type="evidence" value="ECO:0007669"/>
    <property type="project" value="InterPro"/>
</dbReference>
<evidence type="ECO:0000256" key="5">
    <source>
        <dbReference type="ARBA" id="ARBA00023274"/>
    </source>
</evidence>
<dbReference type="InterPro" id="IPR038584">
    <property type="entry name" value="Ribosomal_bL33_sf"/>
</dbReference>
<dbReference type="GO" id="GO:0003735">
    <property type="term" value="F:structural constituent of ribosome"/>
    <property type="evidence" value="ECO:0007669"/>
    <property type="project" value="InterPro"/>
</dbReference>
<sequence length="57" mass="6522">MAVKSKARVVIARMLSTAGTGFMYTTRRTRVAEKLSMMKYDPKVRKHVLFKETKGSK</sequence>
<comment type="similarity">
    <text evidence="2">Belongs to the bacterial ribosomal protein bL33 family.</text>
</comment>
<dbReference type="InterPro" id="IPR052008">
    <property type="entry name" value="Mitoribosomal_protein_bL33"/>
</dbReference>
<accession>A0A1K0GAA9</accession>
<evidence type="ECO:0000256" key="3">
    <source>
        <dbReference type="ARBA" id="ARBA00022980"/>
    </source>
</evidence>
<evidence type="ECO:0000256" key="1">
    <source>
        <dbReference type="ARBA" id="ARBA00004173"/>
    </source>
</evidence>
<reference evidence="8" key="1">
    <citation type="submission" date="2016-04" db="EMBL/GenBank/DDBJ databases">
        <authorList>
            <person name="Guldener U."/>
            <person name="Guldener U."/>
        </authorList>
    </citation>
    <scope>NUCLEOTIDE SEQUENCE [LARGE SCALE GENOMIC DNA]</scope>
    <source>
        <strain evidence="8">UB2112</strain>
    </source>
</reference>
<dbReference type="Gene3D" id="2.20.28.120">
    <property type="entry name" value="Ribosomal protein L33"/>
    <property type="match status" value="1"/>
</dbReference>
<dbReference type="Pfam" id="PF00471">
    <property type="entry name" value="Ribosomal_L33"/>
    <property type="match status" value="1"/>
</dbReference>
<dbReference type="NCBIfam" id="NF001860">
    <property type="entry name" value="PRK00595.1"/>
    <property type="match status" value="1"/>
</dbReference>
<evidence type="ECO:0000313" key="7">
    <source>
        <dbReference type="EMBL" id="SAM84825.1"/>
    </source>
</evidence>
<dbReference type="NCBIfam" id="TIGR01023">
    <property type="entry name" value="rpmG_bact"/>
    <property type="match status" value="1"/>
</dbReference>
<evidence type="ECO:0000313" key="8">
    <source>
        <dbReference type="Proteomes" id="UP000179920"/>
    </source>
</evidence>
<dbReference type="InterPro" id="IPR001705">
    <property type="entry name" value="Ribosomal_bL33"/>
</dbReference>
<proteinExistence type="inferred from homology"/>
<evidence type="ECO:0000256" key="6">
    <source>
        <dbReference type="ARBA" id="ARBA00035275"/>
    </source>
</evidence>
<keyword evidence="3 7" id="KW-0689">Ribosomal protein</keyword>
<dbReference type="GO" id="GO:1990904">
    <property type="term" value="C:ribonucleoprotein complex"/>
    <property type="evidence" value="ECO:0007669"/>
    <property type="project" value="UniProtKB-KW"/>
</dbReference>
<dbReference type="GO" id="GO:0005739">
    <property type="term" value="C:mitochondrion"/>
    <property type="evidence" value="ECO:0007669"/>
    <property type="project" value="UniProtKB-SubCell"/>
</dbReference>
<dbReference type="PANTHER" id="PTHR47037:SF1">
    <property type="entry name" value="LARGE RIBOSOMAL SUBUNIT PROTEIN BL33M"/>
    <property type="match status" value="1"/>
</dbReference>
<dbReference type="Proteomes" id="UP000179920">
    <property type="component" value="Chromosome XV"/>
</dbReference>
<keyword evidence="4" id="KW-0496">Mitochondrion</keyword>
<dbReference type="GO" id="GO:0005840">
    <property type="term" value="C:ribosome"/>
    <property type="evidence" value="ECO:0007669"/>
    <property type="project" value="UniProtKB-KW"/>
</dbReference>
<dbReference type="EMBL" id="LT558131">
    <property type="protein sequence ID" value="SAM84825.1"/>
    <property type="molecule type" value="Genomic_DNA"/>
</dbReference>
<keyword evidence="5" id="KW-0687">Ribonucleoprotein</keyword>
<protein>
    <recommendedName>
        <fullName evidence="6">Large ribosomal subunit protein bL33m</fullName>
    </recommendedName>
</protein>